<dbReference type="RefSeq" id="WP_117969573.1">
    <property type="nucleotide sequence ID" value="NZ_CAUBDO010000006.1"/>
</dbReference>
<dbReference type="CDD" id="cd18804">
    <property type="entry name" value="SF2_C_priA"/>
    <property type="match status" value="1"/>
</dbReference>
<dbReference type="Pfam" id="PF18319">
    <property type="entry name" value="Zn_ribbon_PriA"/>
    <property type="match status" value="1"/>
</dbReference>
<dbReference type="InterPro" id="IPR001650">
    <property type="entry name" value="Helicase_C-like"/>
</dbReference>
<evidence type="ECO:0000256" key="8">
    <source>
        <dbReference type="ARBA" id="ARBA00022840"/>
    </source>
</evidence>
<dbReference type="SMART" id="SM00490">
    <property type="entry name" value="HELICc"/>
    <property type="match status" value="1"/>
</dbReference>
<keyword evidence="10 12" id="KW-0413">Isomerase</keyword>
<dbReference type="Pfam" id="PF04851">
    <property type="entry name" value="ResIII"/>
    <property type="match status" value="1"/>
</dbReference>
<dbReference type="GO" id="GO:0006302">
    <property type="term" value="P:double-strand break repair"/>
    <property type="evidence" value="ECO:0007669"/>
    <property type="project" value="InterPro"/>
</dbReference>
<feature type="coiled-coil region" evidence="13">
    <location>
        <begin position="112"/>
        <end position="146"/>
    </location>
</feature>
<dbReference type="GO" id="GO:0003677">
    <property type="term" value="F:DNA binding"/>
    <property type="evidence" value="ECO:0007669"/>
    <property type="project" value="UniProtKB-UniRule"/>
</dbReference>
<dbReference type="PANTHER" id="PTHR30580:SF0">
    <property type="entry name" value="PRIMOSOMAL PROTEIN N"/>
    <property type="match status" value="1"/>
</dbReference>
<keyword evidence="4 12" id="KW-0547">Nucleotide-binding</keyword>
<gene>
    <name evidence="12 16" type="primary">priA</name>
    <name evidence="16" type="ORF">DW944_02655</name>
</gene>
<keyword evidence="5 12" id="KW-0378">Hydrolase</keyword>
<keyword evidence="2 12" id="KW-0235">DNA replication</keyword>
<dbReference type="Pfam" id="PF17764">
    <property type="entry name" value="PriA_3primeBD"/>
    <property type="match status" value="1"/>
</dbReference>
<evidence type="ECO:0000256" key="5">
    <source>
        <dbReference type="ARBA" id="ARBA00022801"/>
    </source>
</evidence>
<reference evidence="16 17" key="1">
    <citation type="submission" date="2018-08" db="EMBL/GenBank/DDBJ databases">
        <title>A genome reference for cultivated species of the human gut microbiota.</title>
        <authorList>
            <person name="Zou Y."/>
            <person name="Xue W."/>
            <person name="Luo G."/>
        </authorList>
    </citation>
    <scope>NUCLEOTIDE SEQUENCE [LARGE SCALE GENOMIC DNA]</scope>
    <source>
        <strain evidence="16 17">AM44-11BH</strain>
    </source>
</reference>
<feature type="binding site" evidence="12">
    <location>
        <position position="462"/>
    </location>
    <ligand>
        <name>Zn(2+)</name>
        <dbReference type="ChEBI" id="CHEBI:29105"/>
        <label>2</label>
    </ligand>
</feature>
<dbReference type="HAMAP" id="MF_00983">
    <property type="entry name" value="PriA"/>
    <property type="match status" value="1"/>
</dbReference>
<dbReference type="GO" id="GO:0005524">
    <property type="term" value="F:ATP binding"/>
    <property type="evidence" value="ECO:0007669"/>
    <property type="project" value="UniProtKB-UniRule"/>
</dbReference>
<proteinExistence type="inferred from homology"/>
<feature type="binding site" evidence="12">
    <location>
        <position position="450"/>
    </location>
    <ligand>
        <name>Zn(2+)</name>
        <dbReference type="ChEBI" id="CHEBI:29105"/>
        <label>1</label>
    </ligand>
</feature>
<evidence type="ECO:0000256" key="12">
    <source>
        <dbReference type="HAMAP-Rule" id="MF_00983"/>
    </source>
</evidence>
<comment type="cofactor">
    <cofactor evidence="12">
        <name>Zn(2+)</name>
        <dbReference type="ChEBI" id="CHEBI:29105"/>
    </cofactor>
    <text evidence="12">Binds 2 zinc ions per subunit.</text>
</comment>
<evidence type="ECO:0000256" key="10">
    <source>
        <dbReference type="ARBA" id="ARBA00023235"/>
    </source>
</evidence>
<evidence type="ECO:0000256" key="1">
    <source>
        <dbReference type="ARBA" id="ARBA00022515"/>
    </source>
</evidence>
<dbReference type="PANTHER" id="PTHR30580">
    <property type="entry name" value="PRIMOSOMAL PROTEIN N"/>
    <property type="match status" value="1"/>
</dbReference>
<dbReference type="Proteomes" id="UP000284779">
    <property type="component" value="Unassembled WGS sequence"/>
</dbReference>
<comment type="similarity">
    <text evidence="12">Belongs to the helicase family. PriA subfamily.</text>
</comment>
<name>A0A413RBT1_9FIRM</name>
<dbReference type="InterPro" id="IPR040498">
    <property type="entry name" value="PriA_CRR"/>
</dbReference>
<evidence type="ECO:0000259" key="14">
    <source>
        <dbReference type="PROSITE" id="PS51192"/>
    </source>
</evidence>
<dbReference type="InterPro" id="IPR006935">
    <property type="entry name" value="Helicase/UvrB_N"/>
</dbReference>
<evidence type="ECO:0000256" key="13">
    <source>
        <dbReference type="SAM" id="Coils"/>
    </source>
</evidence>
<feature type="domain" description="Helicase C-terminal" evidence="15">
    <location>
        <begin position="484"/>
        <end position="643"/>
    </location>
</feature>
<dbReference type="SUPFAM" id="SSF52540">
    <property type="entry name" value="P-loop containing nucleoside triphosphate hydrolases"/>
    <property type="match status" value="1"/>
</dbReference>
<evidence type="ECO:0000256" key="9">
    <source>
        <dbReference type="ARBA" id="ARBA00023125"/>
    </source>
</evidence>
<dbReference type="InterPro" id="IPR041222">
    <property type="entry name" value="PriA_3primeBD"/>
</dbReference>
<comment type="catalytic activity">
    <reaction evidence="12">
        <text>Couples ATP hydrolysis with the unwinding of duplex DNA by translocating in the 3'-5' direction.</text>
        <dbReference type="EC" id="5.6.2.4"/>
    </reaction>
</comment>
<comment type="catalytic activity">
    <reaction evidence="11 12">
        <text>ATP + H2O = ADP + phosphate + H(+)</text>
        <dbReference type="Rhea" id="RHEA:13065"/>
        <dbReference type="ChEBI" id="CHEBI:15377"/>
        <dbReference type="ChEBI" id="CHEBI:15378"/>
        <dbReference type="ChEBI" id="CHEBI:30616"/>
        <dbReference type="ChEBI" id="CHEBI:43474"/>
        <dbReference type="ChEBI" id="CHEBI:456216"/>
        <dbReference type="EC" id="5.6.2.4"/>
    </reaction>
</comment>
<dbReference type="GO" id="GO:0016887">
    <property type="term" value="F:ATP hydrolysis activity"/>
    <property type="evidence" value="ECO:0007669"/>
    <property type="project" value="RHEA"/>
</dbReference>
<dbReference type="EC" id="5.6.2.4" evidence="12"/>
<comment type="subunit">
    <text evidence="12">Component of the replication restart primosome.</text>
</comment>
<organism evidence="16 17">
    <name type="scientific">Eubacterium ventriosum</name>
    <dbReference type="NCBI Taxonomy" id="39496"/>
    <lineage>
        <taxon>Bacteria</taxon>
        <taxon>Bacillati</taxon>
        <taxon>Bacillota</taxon>
        <taxon>Clostridia</taxon>
        <taxon>Eubacteriales</taxon>
        <taxon>Eubacteriaceae</taxon>
        <taxon>Eubacterium</taxon>
    </lineage>
</organism>
<dbReference type="Gene3D" id="3.40.50.300">
    <property type="entry name" value="P-loop containing nucleotide triphosphate hydrolases"/>
    <property type="match status" value="2"/>
</dbReference>
<dbReference type="InterPro" id="IPR041236">
    <property type="entry name" value="PriA_C"/>
</dbReference>
<comment type="function">
    <text evidence="12">Initiates the restart of stalled replication forks, which reloads the replicative helicase on sites other than the origin of replication. Recognizes and binds to abandoned replication forks and remodels them to uncover a helicase loading site. Promotes assembly of the primosome at these replication forks.</text>
</comment>
<evidence type="ECO:0000256" key="7">
    <source>
        <dbReference type="ARBA" id="ARBA00022833"/>
    </source>
</evidence>
<sequence length="743" mass="84091">MKFANVIVDISHEKLDRPFGYIIPDELEKEITVGTAVIIPFGKGNRQVKGYVIEITDQPSFDISKMKEIMAVEEGAAKVESQLINLAYWIKENYGSTMNQALKTVIPVKNKIRNIEKKTIVLNLNSEQLEEKIKQYKKKNAKARLRLLEELKINNRMARELVVDKLNVSPSTLKSMEQLGDIVIEKTINYRNPIELKEQPEYDIVLNENQRKVSEAIKETMDFKKKDKVNVHLIHGITGSGKTEVYMDLIDYTIKKGKSVIVLIPEIALTYQTVMRFTRRFKEKVSIINSRLSSGERYDQFERAKNGDITIMIGPRSALFTPFSNLGLIVIDEEHESAYKSESVPKYHAIEVAQKRAYDTGATVVLGSATPSLESYYKAKNGTYILHKLTTREKGNLPSVSIVDLREELQQGNKSIFSNKLQTLINDRLEKKEQTMLFINRRGFAGFVSCRDCGKAIKCPHCDVTLKLHNNKKLVCHYCGYTTKLPTKCPECGSTYLGGFGIGTQKIEMLIKQLCPTARVLRMDADTTSTKGSHDEILSAFANHQADILVGTQMIVKGHDFPDVTLVGVLAADMSLYASDYTAAEKTFQLLCQAAGRAGRGKNPGEVVIQTYAPDNYSIIAASHQDYDEFFEQEIVYRKLMGYPPVANMVSVLLQCSGESELEMATESVVKLIRKVKEQKYNELFVIGPADPPVSKINDIYRKIIYLKSDNRVHLIRLKDYLEYVINSSQNFKNINVQFDFKA</sequence>
<dbReference type="GO" id="GO:0008270">
    <property type="term" value="F:zinc ion binding"/>
    <property type="evidence" value="ECO:0007669"/>
    <property type="project" value="UniProtKB-UniRule"/>
</dbReference>
<evidence type="ECO:0000259" key="15">
    <source>
        <dbReference type="PROSITE" id="PS51194"/>
    </source>
</evidence>
<keyword evidence="9 12" id="KW-0238">DNA-binding</keyword>
<evidence type="ECO:0000256" key="2">
    <source>
        <dbReference type="ARBA" id="ARBA00022705"/>
    </source>
</evidence>
<comment type="caution">
    <text evidence="16">The sequence shown here is derived from an EMBL/GenBank/DDBJ whole genome shotgun (WGS) entry which is preliminary data.</text>
</comment>
<protein>
    <recommendedName>
        <fullName evidence="12">Replication restart protein PriA</fullName>
    </recommendedName>
    <alternativeName>
        <fullName evidence="12">ATP-dependent DNA helicase PriA</fullName>
        <ecNumber evidence="12">5.6.2.4</ecNumber>
    </alternativeName>
    <alternativeName>
        <fullName evidence="12">DNA 3'-5' helicase PriA</fullName>
    </alternativeName>
</protein>
<keyword evidence="7 12" id="KW-0862">Zinc</keyword>
<dbReference type="PROSITE" id="PS51192">
    <property type="entry name" value="HELICASE_ATP_BIND_1"/>
    <property type="match status" value="1"/>
</dbReference>
<dbReference type="InterPro" id="IPR014001">
    <property type="entry name" value="Helicase_ATP-bd"/>
</dbReference>
<evidence type="ECO:0000256" key="6">
    <source>
        <dbReference type="ARBA" id="ARBA00022806"/>
    </source>
</evidence>
<feature type="binding site" evidence="12">
    <location>
        <position position="479"/>
    </location>
    <ligand>
        <name>Zn(2+)</name>
        <dbReference type="ChEBI" id="CHEBI:29105"/>
        <label>2</label>
    </ligand>
</feature>
<feature type="domain" description="Helicase ATP-binding" evidence="14">
    <location>
        <begin position="223"/>
        <end position="389"/>
    </location>
</feature>
<dbReference type="GO" id="GO:0006310">
    <property type="term" value="P:DNA recombination"/>
    <property type="evidence" value="ECO:0007669"/>
    <property type="project" value="InterPro"/>
</dbReference>
<dbReference type="Gene3D" id="3.40.1440.60">
    <property type="entry name" value="PriA, 3(prime) DNA-binding domain"/>
    <property type="match status" value="1"/>
</dbReference>
<keyword evidence="13" id="KW-0175">Coiled coil</keyword>
<keyword evidence="17" id="KW-1185">Reference proteome</keyword>
<evidence type="ECO:0000313" key="16">
    <source>
        <dbReference type="EMBL" id="RHA20060.1"/>
    </source>
</evidence>
<evidence type="ECO:0000313" key="17">
    <source>
        <dbReference type="Proteomes" id="UP000284779"/>
    </source>
</evidence>
<dbReference type="Pfam" id="PF18074">
    <property type="entry name" value="PriA_C"/>
    <property type="match status" value="1"/>
</dbReference>
<keyword evidence="8 12" id="KW-0067">ATP-binding</keyword>
<evidence type="ECO:0000256" key="3">
    <source>
        <dbReference type="ARBA" id="ARBA00022723"/>
    </source>
</evidence>
<dbReference type="InterPro" id="IPR042115">
    <property type="entry name" value="PriA_3primeBD_sf"/>
</dbReference>
<evidence type="ECO:0000256" key="4">
    <source>
        <dbReference type="ARBA" id="ARBA00022741"/>
    </source>
</evidence>
<dbReference type="FunFam" id="3.40.50.300:FF:000489">
    <property type="entry name" value="Primosome assembly protein PriA"/>
    <property type="match status" value="1"/>
</dbReference>
<dbReference type="NCBIfam" id="TIGR00595">
    <property type="entry name" value="priA"/>
    <property type="match status" value="1"/>
</dbReference>
<dbReference type="AlphaFoldDB" id="A0A413RBT1"/>
<dbReference type="GO" id="GO:0006270">
    <property type="term" value="P:DNA replication initiation"/>
    <property type="evidence" value="ECO:0007669"/>
    <property type="project" value="TreeGrafter"/>
</dbReference>
<feature type="binding site" evidence="12">
    <location>
        <position position="453"/>
    </location>
    <ligand>
        <name>Zn(2+)</name>
        <dbReference type="ChEBI" id="CHEBI:29105"/>
        <label>1</label>
    </ligand>
</feature>
<dbReference type="SMART" id="SM00487">
    <property type="entry name" value="DEXDc"/>
    <property type="match status" value="1"/>
</dbReference>
<keyword evidence="3 12" id="KW-0479">Metal-binding</keyword>
<feature type="binding site" evidence="12">
    <location>
        <position position="489"/>
    </location>
    <ligand>
        <name>Zn(2+)</name>
        <dbReference type="ChEBI" id="CHEBI:29105"/>
        <label>1</label>
    </ligand>
</feature>
<feature type="binding site" evidence="12">
    <location>
        <position position="476"/>
    </location>
    <ligand>
        <name>Zn(2+)</name>
        <dbReference type="ChEBI" id="CHEBI:29105"/>
        <label>2</label>
    </ligand>
</feature>
<dbReference type="InterPro" id="IPR005259">
    <property type="entry name" value="PriA"/>
</dbReference>
<keyword evidence="6 12" id="KW-0347">Helicase</keyword>
<evidence type="ECO:0000256" key="11">
    <source>
        <dbReference type="ARBA" id="ARBA00048988"/>
    </source>
</evidence>
<keyword evidence="1 12" id="KW-0639">Primosome</keyword>
<dbReference type="EMBL" id="QSFD01000002">
    <property type="protein sequence ID" value="RHA20060.1"/>
    <property type="molecule type" value="Genomic_DNA"/>
</dbReference>
<dbReference type="GO" id="GO:1990077">
    <property type="term" value="C:primosome complex"/>
    <property type="evidence" value="ECO:0007669"/>
    <property type="project" value="UniProtKB-UniRule"/>
</dbReference>
<accession>A0A413RBT1</accession>
<dbReference type="PROSITE" id="PS51194">
    <property type="entry name" value="HELICASE_CTER"/>
    <property type="match status" value="1"/>
</dbReference>
<dbReference type="InterPro" id="IPR027417">
    <property type="entry name" value="P-loop_NTPase"/>
</dbReference>
<dbReference type="Pfam" id="PF00271">
    <property type="entry name" value="Helicase_C"/>
    <property type="match status" value="1"/>
</dbReference>
<dbReference type="GO" id="GO:0043138">
    <property type="term" value="F:3'-5' DNA helicase activity"/>
    <property type="evidence" value="ECO:0007669"/>
    <property type="project" value="UniProtKB-EC"/>
</dbReference>
<dbReference type="GO" id="GO:0006269">
    <property type="term" value="P:DNA replication, synthesis of primer"/>
    <property type="evidence" value="ECO:0007669"/>
    <property type="project" value="UniProtKB-KW"/>
</dbReference>
<dbReference type="CDD" id="cd17929">
    <property type="entry name" value="DEXHc_priA"/>
    <property type="match status" value="1"/>
</dbReference>
<feature type="binding site" evidence="12">
    <location>
        <position position="492"/>
    </location>
    <ligand>
        <name>Zn(2+)</name>
        <dbReference type="ChEBI" id="CHEBI:29105"/>
        <label>1</label>
    </ligand>
</feature>
<feature type="binding site" evidence="12">
    <location>
        <position position="459"/>
    </location>
    <ligand>
        <name>Zn(2+)</name>
        <dbReference type="ChEBI" id="CHEBI:29105"/>
        <label>2</label>
    </ligand>
</feature>